<protein>
    <submittedName>
        <fullName evidence="1">Uncharacterized protein</fullName>
    </submittedName>
</protein>
<evidence type="ECO:0000313" key="1">
    <source>
        <dbReference type="EMBL" id="KAI5658392.1"/>
    </source>
</evidence>
<name>A0ACC0ABR5_CATRO</name>
<dbReference type="EMBL" id="CM044706">
    <property type="protein sequence ID" value="KAI5658392.1"/>
    <property type="molecule type" value="Genomic_DNA"/>
</dbReference>
<keyword evidence="2" id="KW-1185">Reference proteome</keyword>
<sequence length="119" mass="13461">MILIQMVISEHPLESPLEPETNLVIPNLSNSTPIPSSIPEIPDLILEGFDEEAEHLEAQTQALRDYQLVRIESIGYLRNIHAYDELDLNWRRGARLTGSRNTGLDWAWPPRLPVGVSPI</sequence>
<comment type="caution">
    <text evidence="1">The sequence shown here is derived from an EMBL/GenBank/DDBJ whole genome shotgun (WGS) entry which is preliminary data.</text>
</comment>
<organism evidence="1 2">
    <name type="scientific">Catharanthus roseus</name>
    <name type="common">Madagascar periwinkle</name>
    <name type="synonym">Vinca rosea</name>
    <dbReference type="NCBI Taxonomy" id="4058"/>
    <lineage>
        <taxon>Eukaryota</taxon>
        <taxon>Viridiplantae</taxon>
        <taxon>Streptophyta</taxon>
        <taxon>Embryophyta</taxon>
        <taxon>Tracheophyta</taxon>
        <taxon>Spermatophyta</taxon>
        <taxon>Magnoliopsida</taxon>
        <taxon>eudicotyledons</taxon>
        <taxon>Gunneridae</taxon>
        <taxon>Pentapetalae</taxon>
        <taxon>asterids</taxon>
        <taxon>lamiids</taxon>
        <taxon>Gentianales</taxon>
        <taxon>Apocynaceae</taxon>
        <taxon>Rauvolfioideae</taxon>
        <taxon>Vinceae</taxon>
        <taxon>Catharanthinae</taxon>
        <taxon>Catharanthus</taxon>
    </lineage>
</organism>
<proteinExistence type="predicted"/>
<dbReference type="Proteomes" id="UP001060085">
    <property type="component" value="Linkage Group LG06"/>
</dbReference>
<gene>
    <name evidence="1" type="ORF">M9H77_27185</name>
</gene>
<reference evidence="2" key="1">
    <citation type="journal article" date="2023" name="Nat. Plants">
        <title>Single-cell RNA sequencing provides a high-resolution roadmap for understanding the multicellular compartmentation of specialized metabolism.</title>
        <authorList>
            <person name="Sun S."/>
            <person name="Shen X."/>
            <person name="Li Y."/>
            <person name="Li Y."/>
            <person name="Wang S."/>
            <person name="Li R."/>
            <person name="Zhang H."/>
            <person name="Shen G."/>
            <person name="Guo B."/>
            <person name="Wei J."/>
            <person name="Xu J."/>
            <person name="St-Pierre B."/>
            <person name="Chen S."/>
            <person name="Sun C."/>
        </authorList>
    </citation>
    <scope>NUCLEOTIDE SEQUENCE [LARGE SCALE GENOMIC DNA]</scope>
</reference>
<accession>A0ACC0ABR5</accession>
<evidence type="ECO:0000313" key="2">
    <source>
        <dbReference type="Proteomes" id="UP001060085"/>
    </source>
</evidence>